<dbReference type="Gene3D" id="3.10.110.10">
    <property type="entry name" value="Ubiquitin Conjugating Enzyme"/>
    <property type="match status" value="1"/>
</dbReference>
<feature type="domain" description="UBC core" evidence="9">
    <location>
        <begin position="1"/>
        <end position="150"/>
    </location>
</feature>
<evidence type="ECO:0000256" key="6">
    <source>
        <dbReference type="PROSITE-ProRule" id="PRU10133"/>
    </source>
</evidence>
<keyword evidence="4 7" id="KW-0833">Ubl conjugation pathway</keyword>
<evidence type="ECO:0000256" key="3">
    <source>
        <dbReference type="ARBA" id="ARBA00022741"/>
    </source>
</evidence>
<dbReference type="RefSeq" id="XP_005643129.1">
    <property type="nucleotide sequence ID" value="XM_005643072.1"/>
</dbReference>
<keyword evidence="11" id="KW-1185">Reference proteome</keyword>
<dbReference type="SMART" id="SM00212">
    <property type="entry name" value="UBCc"/>
    <property type="match status" value="1"/>
</dbReference>
<name>I0YJL6_COCSC</name>
<accession>I0YJL6</accession>
<dbReference type="PROSITE" id="PS50127">
    <property type="entry name" value="UBC_2"/>
    <property type="match status" value="1"/>
</dbReference>
<dbReference type="GO" id="GO:0061631">
    <property type="term" value="F:ubiquitin conjugating enzyme activity"/>
    <property type="evidence" value="ECO:0007669"/>
    <property type="project" value="UniProtKB-EC"/>
</dbReference>
<dbReference type="FunFam" id="3.10.110.10:FF:000041">
    <property type="entry name" value="Ubiquitin-conjugating enzyme E2 T"/>
    <property type="match status" value="1"/>
</dbReference>
<keyword evidence="5 7" id="KW-0067">ATP-binding</keyword>
<organism evidence="10 11">
    <name type="scientific">Coccomyxa subellipsoidea (strain C-169)</name>
    <name type="common">Green microalga</name>
    <dbReference type="NCBI Taxonomy" id="574566"/>
    <lineage>
        <taxon>Eukaryota</taxon>
        <taxon>Viridiplantae</taxon>
        <taxon>Chlorophyta</taxon>
        <taxon>core chlorophytes</taxon>
        <taxon>Trebouxiophyceae</taxon>
        <taxon>Trebouxiophyceae incertae sedis</taxon>
        <taxon>Coccomyxaceae</taxon>
        <taxon>Coccomyxa</taxon>
        <taxon>Coccomyxa subellipsoidea</taxon>
    </lineage>
</organism>
<dbReference type="AlphaFoldDB" id="I0YJL6"/>
<evidence type="ECO:0000313" key="11">
    <source>
        <dbReference type="Proteomes" id="UP000007264"/>
    </source>
</evidence>
<comment type="caution">
    <text evidence="10">The sequence shown here is derived from an EMBL/GenBank/DDBJ whole genome shotgun (WGS) entry which is preliminary data.</text>
</comment>
<dbReference type="OrthoDB" id="10069349at2759"/>
<protein>
    <recommendedName>
        <fullName evidence="1">E2 ubiquitin-conjugating enzyme</fullName>
        <ecNumber evidence="1">2.3.2.23</ecNumber>
    </recommendedName>
</protein>
<feature type="region of interest" description="Disordered" evidence="8">
    <location>
        <begin position="152"/>
        <end position="202"/>
    </location>
</feature>
<dbReference type="PANTHER" id="PTHR24067">
    <property type="entry name" value="UBIQUITIN-CONJUGATING ENZYME E2"/>
    <property type="match status" value="1"/>
</dbReference>
<dbReference type="EMBL" id="AGSI01000023">
    <property type="protein sequence ID" value="EIE18585.1"/>
    <property type="molecule type" value="Genomic_DNA"/>
</dbReference>
<dbReference type="GeneID" id="17036470"/>
<dbReference type="Pfam" id="PF00179">
    <property type="entry name" value="UQ_con"/>
    <property type="match status" value="1"/>
</dbReference>
<dbReference type="STRING" id="574566.I0YJL6"/>
<comment type="similarity">
    <text evidence="7">Belongs to the ubiquitin-conjugating enzyme family.</text>
</comment>
<dbReference type="SUPFAM" id="SSF54495">
    <property type="entry name" value="UBC-like"/>
    <property type="match status" value="1"/>
</dbReference>
<evidence type="ECO:0000256" key="5">
    <source>
        <dbReference type="ARBA" id="ARBA00022840"/>
    </source>
</evidence>
<dbReference type="PROSITE" id="PS00183">
    <property type="entry name" value="UBC_1"/>
    <property type="match status" value="1"/>
</dbReference>
<feature type="active site" description="Glycyl thioester intermediate" evidence="6">
    <location>
        <position position="84"/>
    </location>
</feature>
<dbReference type="InterPro" id="IPR023313">
    <property type="entry name" value="UBQ-conjugating_AS"/>
</dbReference>
<evidence type="ECO:0000259" key="9">
    <source>
        <dbReference type="PROSITE" id="PS50127"/>
    </source>
</evidence>
<dbReference type="InterPro" id="IPR050113">
    <property type="entry name" value="Ub_conjugating_enzyme"/>
</dbReference>
<evidence type="ECO:0000256" key="4">
    <source>
        <dbReference type="ARBA" id="ARBA00022786"/>
    </source>
</evidence>
<evidence type="ECO:0000256" key="1">
    <source>
        <dbReference type="ARBA" id="ARBA00012486"/>
    </source>
</evidence>
<dbReference type="EC" id="2.3.2.23" evidence="1"/>
<evidence type="ECO:0000313" key="10">
    <source>
        <dbReference type="EMBL" id="EIE18585.1"/>
    </source>
</evidence>
<dbReference type="CDD" id="cd23805">
    <property type="entry name" value="UBCc_UBE2T"/>
    <property type="match status" value="1"/>
</dbReference>
<keyword evidence="2" id="KW-0808">Transferase</keyword>
<feature type="compositionally biased region" description="Basic and acidic residues" evidence="8">
    <location>
        <begin position="184"/>
        <end position="193"/>
    </location>
</feature>
<dbReference type="InterPro" id="IPR016135">
    <property type="entry name" value="UBQ-conjugating_enzyme/RWD"/>
</dbReference>
<dbReference type="InterPro" id="IPR000608">
    <property type="entry name" value="UBC"/>
</dbReference>
<evidence type="ECO:0000256" key="2">
    <source>
        <dbReference type="ARBA" id="ARBA00022679"/>
    </source>
</evidence>
<evidence type="ECO:0000256" key="8">
    <source>
        <dbReference type="SAM" id="MobiDB-lite"/>
    </source>
</evidence>
<keyword evidence="3 7" id="KW-0547">Nucleotide-binding</keyword>
<dbReference type="KEGG" id="csl:COCSUDRAFT_20517"/>
<gene>
    <name evidence="10" type="ORF">COCSUDRAFT_20517</name>
</gene>
<feature type="compositionally biased region" description="Low complexity" evidence="8">
    <location>
        <begin position="170"/>
        <end position="183"/>
    </location>
</feature>
<sequence>MSARMAREIKLLTSEPPPGVCAWPINDRYDDIKAQIQGPKGTVYEKGVFTLSVHIPPRYPFEPPQVRFITPVYHPNIDTGGRICLDLLNMPPKGAWRPALNISTVLASIGLLLADPNPEDGLMTDVAAEYKLNRAAFDMKAKQMTEKHAVEAKESAAAESSDECGKDSGEASPSAAAAPAEPAAETRRPDCQVKAKYTVKMG</sequence>
<reference evidence="10 11" key="1">
    <citation type="journal article" date="2012" name="Genome Biol.">
        <title>The genome of the polar eukaryotic microalga coccomyxa subellipsoidea reveals traits of cold adaptation.</title>
        <authorList>
            <person name="Blanc G."/>
            <person name="Agarkova I."/>
            <person name="Grimwood J."/>
            <person name="Kuo A."/>
            <person name="Brueggeman A."/>
            <person name="Dunigan D."/>
            <person name="Gurnon J."/>
            <person name="Ladunga I."/>
            <person name="Lindquist E."/>
            <person name="Lucas S."/>
            <person name="Pangilinan J."/>
            <person name="Proschold T."/>
            <person name="Salamov A."/>
            <person name="Schmutz J."/>
            <person name="Weeks D."/>
            <person name="Yamada T."/>
            <person name="Claverie J.M."/>
            <person name="Grigoriev I."/>
            <person name="Van Etten J."/>
            <person name="Lomsadze A."/>
            <person name="Borodovsky M."/>
        </authorList>
    </citation>
    <scope>NUCLEOTIDE SEQUENCE [LARGE SCALE GENOMIC DNA]</scope>
    <source>
        <strain evidence="10 11">C-169</strain>
    </source>
</reference>
<dbReference type="Proteomes" id="UP000007264">
    <property type="component" value="Unassembled WGS sequence"/>
</dbReference>
<proteinExistence type="inferred from homology"/>
<evidence type="ECO:0000256" key="7">
    <source>
        <dbReference type="RuleBase" id="RU362109"/>
    </source>
</evidence>
<dbReference type="GO" id="GO:0005524">
    <property type="term" value="F:ATP binding"/>
    <property type="evidence" value="ECO:0007669"/>
    <property type="project" value="UniProtKB-UniRule"/>
</dbReference>
<dbReference type="eggNOG" id="KOG0417">
    <property type="taxonomic scope" value="Eukaryota"/>
</dbReference>